<keyword evidence="3" id="KW-1185">Reference proteome</keyword>
<name>A0ABS6IRK9_9HYPH</name>
<comment type="caution">
    <text evidence="2">The sequence shown here is derived from an EMBL/GenBank/DDBJ whole genome shotgun (WGS) entry which is preliminary data.</text>
</comment>
<sequence>MAEEGNQKRILMRERDYLSERLPEVMMERQRLKAESEGLKVEKAEATPERLKSIRRRQNYIKRRIGELRTEHETVTGQRRSVNEQIKELKKA</sequence>
<evidence type="ECO:0000313" key="3">
    <source>
        <dbReference type="Proteomes" id="UP000727907"/>
    </source>
</evidence>
<feature type="compositionally biased region" description="Basic and acidic residues" evidence="1">
    <location>
        <begin position="81"/>
        <end position="92"/>
    </location>
</feature>
<dbReference type="Proteomes" id="UP000727907">
    <property type="component" value="Unassembled WGS sequence"/>
</dbReference>
<dbReference type="EMBL" id="JAHOPB010000004">
    <property type="protein sequence ID" value="MBU8877226.1"/>
    <property type="molecule type" value="Genomic_DNA"/>
</dbReference>
<proteinExistence type="predicted"/>
<evidence type="ECO:0000256" key="1">
    <source>
        <dbReference type="SAM" id="MobiDB-lite"/>
    </source>
</evidence>
<accession>A0ABS6IRK9</accession>
<dbReference type="RefSeq" id="WP_216966817.1">
    <property type="nucleotide sequence ID" value="NZ_JAHOPB010000004.1"/>
</dbReference>
<feature type="region of interest" description="Disordered" evidence="1">
    <location>
        <begin position="72"/>
        <end position="92"/>
    </location>
</feature>
<evidence type="ECO:0000313" key="2">
    <source>
        <dbReference type="EMBL" id="MBU8877226.1"/>
    </source>
</evidence>
<protein>
    <submittedName>
        <fullName evidence="2">Uncharacterized protein</fullName>
    </submittedName>
</protein>
<organism evidence="2 3">
    <name type="scientific">Reyranella humidisoli</name>
    <dbReference type="NCBI Taxonomy" id="2849149"/>
    <lineage>
        <taxon>Bacteria</taxon>
        <taxon>Pseudomonadati</taxon>
        <taxon>Pseudomonadota</taxon>
        <taxon>Alphaproteobacteria</taxon>
        <taxon>Hyphomicrobiales</taxon>
        <taxon>Reyranellaceae</taxon>
        <taxon>Reyranella</taxon>
    </lineage>
</organism>
<reference evidence="2 3" key="1">
    <citation type="submission" date="2021-06" db="EMBL/GenBank/DDBJ databases">
        <authorList>
            <person name="Lee D.H."/>
        </authorList>
    </citation>
    <scope>NUCLEOTIDE SEQUENCE [LARGE SCALE GENOMIC DNA]</scope>
    <source>
        <strain evidence="2 3">MMS21-HV4-11</strain>
    </source>
</reference>
<gene>
    <name evidence="2" type="ORF">KQ910_25885</name>
</gene>